<dbReference type="SUPFAM" id="SSF49452">
    <property type="entry name" value="Starch-binding domain-like"/>
    <property type="match status" value="1"/>
</dbReference>
<dbReference type="InterPro" id="IPR057601">
    <property type="entry name" value="Oar-like_b-barrel"/>
</dbReference>
<gene>
    <name evidence="9" type="ORF">GCM10011585_00300</name>
</gene>
<organism evidence="9 10">
    <name type="scientific">Edaphobacter dinghuensis</name>
    <dbReference type="NCBI Taxonomy" id="1560005"/>
    <lineage>
        <taxon>Bacteria</taxon>
        <taxon>Pseudomonadati</taxon>
        <taxon>Acidobacteriota</taxon>
        <taxon>Terriglobia</taxon>
        <taxon>Terriglobales</taxon>
        <taxon>Acidobacteriaceae</taxon>
        <taxon>Edaphobacter</taxon>
    </lineage>
</organism>
<evidence type="ECO:0000256" key="1">
    <source>
        <dbReference type="ARBA" id="ARBA00004571"/>
    </source>
</evidence>
<dbReference type="InterPro" id="IPR036942">
    <property type="entry name" value="Beta-barrel_TonB_sf"/>
</dbReference>
<keyword evidence="10" id="KW-1185">Reference proteome</keyword>
<keyword evidence="2" id="KW-0813">Transport</keyword>
<dbReference type="PROSITE" id="PS01156">
    <property type="entry name" value="TONB_DEPENDENT_REC_2"/>
    <property type="match status" value="1"/>
</dbReference>
<feature type="domain" description="TonB-dependent transporter Oar-like beta-barrel" evidence="8">
    <location>
        <begin position="249"/>
        <end position="1182"/>
    </location>
</feature>
<evidence type="ECO:0000313" key="9">
    <source>
        <dbReference type="EMBL" id="GGG62826.1"/>
    </source>
</evidence>
<keyword evidence="6" id="KW-0998">Cell outer membrane</keyword>
<evidence type="ECO:0000313" key="10">
    <source>
        <dbReference type="Proteomes" id="UP000647241"/>
    </source>
</evidence>
<keyword evidence="5" id="KW-0472">Membrane</keyword>
<dbReference type="Pfam" id="PF13620">
    <property type="entry name" value="CarboxypepD_reg"/>
    <property type="match status" value="1"/>
</dbReference>
<dbReference type="InterPro" id="IPR039426">
    <property type="entry name" value="TonB-dep_rcpt-like"/>
</dbReference>
<name>A0A917LXS6_9BACT</name>
<protein>
    <recommendedName>
        <fullName evidence="8">TonB-dependent transporter Oar-like beta-barrel domain-containing protein</fullName>
    </recommendedName>
</protein>
<keyword evidence="7" id="KW-0732">Signal</keyword>
<dbReference type="RefSeq" id="WP_263369008.1">
    <property type="nucleotide sequence ID" value="NZ_BMGT01000001.1"/>
</dbReference>
<dbReference type="PANTHER" id="PTHR30069">
    <property type="entry name" value="TONB-DEPENDENT OUTER MEMBRANE RECEPTOR"/>
    <property type="match status" value="1"/>
</dbReference>
<feature type="chain" id="PRO_5037963785" description="TonB-dependent transporter Oar-like beta-barrel domain-containing protein" evidence="7">
    <location>
        <begin position="24"/>
        <end position="1189"/>
    </location>
</feature>
<evidence type="ECO:0000256" key="6">
    <source>
        <dbReference type="ARBA" id="ARBA00023237"/>
    </source>
</evidence>
<evidence type="ECO:0000256" key="5">
    <source>
        <dbReference type="ARBA" id="ARBA00023136"/>
    </source>
</evidence>
<dbReference type="InterPro" id="IPR010917">
    <property type="entry name" value="TonB_rcpt_CS"/>
</dbReference>
<dbReference type="GO" id="GO:0015344">
    <property type="term" value="F:siderophore uptake transmembrane transporter activity"/>
    <property type="evidence" value="ECO:0007669"/>
    <property type="project" value="TreeGrafter"/>
</dbReference>
<evidence type="ECO:0000256" key="2">
    <source>
        <dbReference type="ARBA" id="ARBA00022448"/>
    </source>
</evidence>
<evidence type="ECO:0000256" key="3">
    <source>
        <dbReference type="ARBA" id="ARBA00022452"/>
    </source>
</evidence>
<reference evidence="9" key="1">
    <citation type="journal article" date="2014" name="Int. J. Syst. Evol. Microbiol.">
        <title>Complete genome sequence of Corynebacterium casei LMG S-19264T (=DSM 44701T), isolated from a smear-ripened cheese.</title>
        <authorList>
            <consortium name="US DOE Joint Genome Institute (JGI-PGF)"/>
            <person name="Walter F."/>
            <person name="Albersmeier A."/>
            <person name="Kalinowski J."/>
            <person name="Ruckert C."/>
        </authorList>
    </citation>
    <scope>NUCLEOTIDE SEQUENCE</scope>
    <source>
        <strain evidence="9">CGMCC 1.12997</strain>
    </source>
</reference>
<accession>A0A917LXS6</accession>
<dbReference type="Gene3D" id="2.60.40.1120">
    <property type="entry name" value="Carboxypeptidase-like, regulatory domain"/>
    <property type="match status" value="1"/>
</dbReference>
<dbReference type="InterPro" id="IPR013784">
    <property type="entry name" value="Carb-bd-like_fold"/>
</dbReference>
<dbReference type="GO" id="GO:0009279">
    <property type="term" value="C:cell outer membrane"/>
    <property type="evidence" value="ECO:0007669"/>
    <property type="project" value="UniProtKB-SubCell"/>
</dbReference>
<reference evidence="9" key="2">
    <citation type="submission" date="2020-09" db="EMBL/GenBank/DDBJ databases">
        <authorList>
            <person name="Sun Q."/>
            <person name="Zhou Y."/>
        </authorList>
    </citation>
    <scope>NUCLEOTIDE SEQUENCE</scope>
    <source>
        <strain evidence="9">CGMCC 1.12997</strain>
    </source>
</reference>
<evidence type="ECO:0000256" key="7">
    <source>
        <dbReference type="SAM" id="SignalP"/>
    </source>
</evidence>
<dbReference type="GO" id="GO:0044718">
    <property type="term" value="P:siderophore transmembrane transport"/>
    <property type="evidence" value="ECO:0007669"/>
    <property type="project" value="TreeGrafter"/>
</dbReference>
<dbReference type="Gene3D" id="2.40.170.20">
    <property type="entry name" value="TonB-dependent receptor, beta-barrel domain"/>
    <property type="match status" value="1"/>
</dbReference>
<keyword evidence="3" id="KW-1134">Transmembrane beta strand</keyword>
<dbReference type="PANTHER" id="PTHR30069:SF46">
    <property type="entry name" value="OAR PROTEIN"/>
    <property type="match status" value="1"/>
</dbReference>
<comment type="subcellular location">
    <subcellularLocation>
        <location evidence="1">Cell outer membrane</location>
        <topology evidence="1">Multi-pass membrane protein</topology>
    </subcellularLocation>
</comment>
<keyword evidence="4" id="KW-0812">Transmembrane</keyword>
<comment type="caution">
    <text evidence="9">The sequence shown here is derived from an EMBL/GenBank/DDBJ whole genome shotgun (WGS) entry which is preliminary data.</text>
</comment>
<dbReference type="SUPFAM" id="SSF56935">
    <property type="entry name" value="Porins"/>
    <property type="match status" value="1"/>
</dbReference>
<evidence type="ECO:0000256" key="4">
    <source>
        <dbReference type="ARBA" id="ARBA00022692"/>
    </source>
</evidence>
<sequence>MKLAVSRILLLLCLALGSVPALAQVANGSITGRLTDSSGAVMPNAVLTLTKTETGVTQQTKANGEGVYTYPALQTGTYKVTVSLPGFKKAESTVTLSVGQTAQLDVALEIGSNTESVTVQAATGQQLNTDNSTLSYMVGARQVNELPLNGRNPYALAQLSPGINPGGSFGTGVSTTRGALVAAATNNFSSNGGVSGNNEILLDGISITLCCQGQPALTPTAEVVDQFKVITSNPGAQFGRSSGGFLNIVTKSGTNKLHGTVYDFLRNDKLDAANFFQKRSGIYPIASRDDFRFPHRYNQFGGFVSGPVFIPKIYNGTDKTFFTFAYEGQRNMTYAAQTLTVPTALMRQGIFTENGANLVYDPYSTTQVGNLYTRTVLPAGCNVNGCFGVGQGVTTLNPVAVKLLSLYPLPNQGGLTNNYTFAQPTSDQDDQFNFRIDHNFSSANRMFLRGTRGTNAHNENDLLSGAYSGTNSIHQNIAGYLFAASDSWTISPNLLLQLTYGFAAQRNIQLPGNYNVNAGQFGFSSNFQSEQQTTGFPVVGISGFQQLGNATNSNQWSHYTHSLMPILVWQLGKHSLTLGYEGRLINEMEQGFSNPLGSLSFDSTLTRGPNAGNGVSGNPAQFDAIAALLLGVPTSTSITRQATLALQQWYHALYVQDDWRIRNNLTLNLGIRYDRDQAFTDRHNNWAALNLQAKNPLSSGALPFTGGAQYVGANGNPRGFWNNYNKFGPRVGFAWTPNSSTVVRGGYDLLYLPSTQRIYGGSTLGFSQNTQQTYTYTQRPTTLIDNPLPNGVLLPAGASAGVQVGTGSSVSGLLYKNPQPYYSQWNFGIEQQLNSAMVLHLNYAGSKGTHLPITYRPNDLQPRYWGAVGDPASVQSAYLTALVANPFYGQPGVSGTLASPTVQRQQLLAAFPQYGPNTGLANGSLSVIQDDIASSTYHAFQAFLTVQRSGLSAIVSYTWSKLLGNTTDVTTGSFNANGQPGVQNFYRYGLERSVQPTDIPHRIVGNVNYTLPFGHAQRFGGNLPGWANQFAGGWKLNFIGFIQSGYALGITQTGGAAYSGSRPTFVTGVNPLTSGDVHHRLGGGPSVGQTQGYFNPAAFRLSQAFELGDVPRSSGQMRGPMGFQDDISVIKEFPIHDSVALQFRLESFNFLNKVWFGLPNQQFNSATFGQITSQYNLPRNIQVALKLNF</sequence>
<dbReference type="Proteomes" id="UP000647241">
    <property type="component" value="Unassembled WGS sequence"/>
</dbReference>
<dbReference type="Pfam" id="PF25183">
    <property type="entry name" value="OMP_b-brl_4"/>
    <property type="match status" value="1"/>
</dbReference>
<dbReference type="GO" id="GO:0030246">
    <property type="term" value="F:carbohydrate binding"/>
    <property type="evidence" value="ECO:0007669"/>
    <property type="project" value="InterPro"/>
</dbReference>
<proteinExistence type="predicted"/>
<dbReference type="AlphaFoldDB" id="A0A917LXS6"/>
<evidence type="ECO:0000259" key="8">
    <source>
        <dbReference type="Pfam" id="PF25183"/>
    </source>
</evidence>
<dbReference type="EMBL" id="BMGT01000001">
    <property type="protein sequence ID" value="GGG62826.1"/>
    <property type="molecule type" value="Genomic_DNA"/>
</dbReference>
<feature type="signal peptide" evidence="7">
    <location>
        <begin position="1"/>
        <end position="23"/>
    </location>
</feature>